<evidence type="ECO:0000313" key="1">
    <source>
        <dbReference type="EMBL" id="MBC2593830.1"/>
    </source>
</evidence>
<dbReference type="EMBL" id="JACHVB010000015">
    <property type="protein sequence ID" value="MBC2593830.1"/>
    <property type="molecule type" value="Genomic_DNA"/>
</dbReference>
<dbReference type="RefSeq" id="WP_185674834.1">
    <property type="nucleotide sequence ID" value="NZ_JACHVB010000015.1"/>
</dbReference>
<sequence length="113" mass="12964">MAKLISKWLGAMEAVYPSLFESVGRTCRLTAFWRIIENSSLKTQTIILLSAIAGWMKRKQQQVIDYLLEENRILKQQFDATGKTLDLTNAQRRSLAKRGRNSAGQLFRSMRIS</sequence>
<comment type="caution">
    <text evidence="1">The sequence shown here is derived from an EMBL/GenBank/DDBJ whole genome shotgun (WGS) entry which is preliminary data.</text>
</comment>
<evidence type="ECO:0000313" key="2">
    <source>
        <dbReference type="Proteomes" id="UP000546464"/>
    </source>
</evidence>
<protein>
    <submittedName>
        <fullName evidence="1">Uncharacterized protein</fullName>
    </submittedName>
</protein>
<accession>A0A842HC47</accession>
<keyword evidence="2" id="KW-1185">Reference proteome</keyword>
<reference evidence="1 2" key="1">
    <citation type="submission" date="2020-07" db="EMBL/GenBank/DDBJ databases">
        <authorList>
            <person name="Feng X."/>
        </authorList>
    </citation>
    <scope>NUCLEOTIDE SEQUENCE [LARGE SCALE GENOMIC DNA]</scope>
    <source>
        <strain evidence="1 2">JCM31066</strain>
    </source>
</reference>
<proteinExistence type="predicted"/>
<organism evidence="1 2">
    <name type="scientific">Ruficoccus amylovorans</name>
    <dbReference type="NCBI Taxonomy" id="1804625"/>
    <lineage>
        <taxon>Bacteria</taxon>
        <taxon>Pseudomonadati</taxon>
        <taxon>Verrucomicrobiota</taxon>
        <taxon>Opitutia</taxon>
        <taxon>Puniceicoccales</taxon>
        <taxon>Cerasicoccaceae</taxon>
        <taxon>Ruficoccus</taxon>
    </lineage>
</organism>
<dbReference type="AlphaFoldDB" id="A0A842HC47"/>
<name>A0A842HC47_9BACT</name>
<gene>
    <name evidence="1" type="ORF">H5P28_06105</name>
</gene>
<dbReference type="Proteomes" id="UP000546464">
    <property type="component" value="Unassembled WGS sequence"/>
</dbReference>